<reference evidence="11 12" key="1">
    <citation type="submission" date="2017-09" db="EMBL/GenBank/DDBJ databases">
        <title>Depth-based differentiation of microbial function through sediment-hosted aquifers and enrichment of novel symbionts in the deep terrestrial subsurface.</title>
        <authorList>
            <person name="Probst A.J."/>
            <person name="Ladd B."/>
            <person name="Jarett J.K."/>
            <person name="Geller-Mcgrath D.E."/>
            <person name="Sieber C.M."/>
            <person name="Emerson J.B."/>
            <person name="Anantharaman K."/>
            <person name="Thomas B.C."/>
            <person name="Malmstrom R."/>
            <person name="Stieglmeier M."/>
            <person name="Klingl A."/>
            <person name="Woyke T."/>
            <person name="Ryan C.M."/>
            <person name="Banfield J.F."/>
        </authorList>
    </citation>
    <scope>NUCLEOTIDE SEQUENCE [LARGE SCALE GENOMIC DNA]</scope>
    <source>
        <strain evidence="11">CG11_big_fil_rev_8_21_14_0_20_39_34</strain>
    </source>
</reference>
<evidence type="ECO:0000256" key="3">
    <source>
        <dbReference type="ARBA" id="ARBA00022982"/>
    </source>
</evidence>
<keyword evidence="4 9" id="KW-1015">Disulfide bond</keyword>
<evidence type="ECO:0000256" key="8">
    <source>
        <dbReference type="PIRSR" id="PIRSR000077-1"/>
    </source>
</evidence>
<feature type="disulfide bond" description="Redox-active" evidence="9">
    <location>
        <begin position="31"/>
        <end position="34"/>
    </location>
</feature>
<dbReference type="PRINTS" id="PR00421">
    <property type="entry name" value="THIOREDOXIN"/>
</dbReference>
<feature type="site" description="Contributes to redox potential value" evidence="8">
    <location>
        <position position="32"/>
    </location>
</feature>
<dbReference type="PANTHER" id="PTHR45663">
    <property type="entry name" value="GEO12009P1"/>
    <property type="match status" value="1"/>
</dbReference>
<dbReference type="InterPro" id="IPR005746">
    <property type="entry name" value="Thioredoxin"/>
</dbReference>
<dbReference type="GO" id="GO:0005829">
    <property type="term" value="C:cytosol"/>
    <property type="evidence" value="ECO:0007669"/>
    <property type="project" value="TreeGrafter"/>
</dbReference>
<keyword evidence="5 9" id="KW-0676">Redox-active center</keyword>
<keyword evidence="3" id="KW-0249">Electron transport</keyword>
<dbReference type="PROSITE" id="PS00194">
    <property type="entry name" value="THIOREDOXIN_1"/>
    <property type="match status" value="1"/>
</dbReference>
<organism evidence="11 12">
    <name type="scientific">Candidatus Magasanikbacteria bacterium CG11_big_fil_rev_8_21_14_0_20_39_34</name>
    <dbReference type="NCBI Taxonomy" id="1974653"/>
    <lineage>
        <taxon>Bacteria</taxon>
        <taxon>Candidatus Magasanikiibacteriota</taxon>
    </lineage>
</organism>
<gene>
    <name evidence="11" type="primary">trxA</name>
    <name evidence="11" type="ORF">COV59_01975</name>
</gene>
<protein>
    <recommendedName>
        <fullName evidence="6 7">Thioredoxin</fullName>
    </recommendedName>
</protein>
<keyword evidence="2" id="KW-0813">Transport</keyword>
<dbReference type="Pfam" id="PF00085">
    <property type="entry name" value="Thioredoxin"/>
    <property type="match status" value="1"/>
</dbReference>
<feature type="active site" description="Nucleophile" evidence="8">
    <location>
        <position position="34"/>
    </location>
</feature>
<feature type="site" description="Deprotonates C-terminal active site Cys" evidence="8">
    <location>
        <position position="25"/>
    </location>
</feature>
<dbReference type="InterPro" id="IPR017937">
    <property type="entry name" value="Thioredoxin_CS"/>
</dbReference>
<evidence type="ECO:0000256" key="4">
    <source>
        <dbReference type="ARBA" id="ARBA00023157"/>
    </source>
</evidence>
<dbReference type="FunFam" id="3.40.30.10:FF:000001">
    <property type="entry name" value="Thioredoxin"/>
    <property type="match status" value="1"/>
</dbReference>
<dbReference type="PROSITE" id="PS51352">
    <property type="entry name" value="THIOREDOXIN_2"/>
    <property type="match status" value="1"/>
</dbReference>
<dbReference type="GO" id="GO:0015035">
    <property type="term" value="F:protein-disulfide reductase activity"/>
    <property type="evidence" value="ECO:0007669"/>
    <property type="project" value="UniProtKB-UniRule"/>
</dbReference>
<evidence type="ECO:0000313" key="11">
    <source>
        <dbReference type="EMBL" id="PIR03932.1"/>
    </source>
</evidence>
<feature type="domain" description="Thioredoxin" evidence="10">
    <location>
        <begin position="1"/>
        <end position="107"/>
    </location>
</feature>
<dbReference type="Gene3D" id="3.40.30.10">
    <property type="entry name" value="Glutaredoxin"/>
    <property type="match status" value="1"/>
</dbReference>
<dbReference type="Proteomes" id="UP000229600">
    <property type="component" value="Unassembled WGS sequence"/>
</dbReference>
<evidence type="ECO:0000256" key="2">
    <source>
        <dbReference type="ARBA" id="ARBA00022448"/>
    </source>
</evidence>
<comment type="similarity">
    <text evidence="1 7">Belongs to the thioredoxin family.</text>
</comment>
<dbReference type="GO" id="GO:0045454">
    <property type="term" value="P:cell redox homeostasis"/>
    <property type="evidence" value="ECO:0007669"/>
    <property type="project" value="TreeGrafter"/>
</dbReference>
<evidence type="ECO:0000256" key="7">
    <source>
        <dbReference type="PIRNR" id="PIRNR000077"/>
    </source>
</evidence>
<evidence type="ECO:0000256" key="5">
    <source>
        <dbReference type="ARBA" id="ARBA00023284"/>
    </source>
</evidence>
<evidence type="ECO:0000256" key="6">
    <source>
        <dbReference type="NCBIfam" id="TIGR01068"/>
    </source>
</evidence>
<evidence type="ECO:0000259" key="10">
    <source>
        <dbReference type="PROSITE" id="PS51352"/>
    </source>
</evidence>
<evidence type="ECO:0000256" key="9">
    <source>
        <dbReference type="PIRSR" id="PIRSR000077-4"/>
    </source>
</evidence>
<dbReference type="EMBL" id="PCWN01000007">
    <property type="protein sequence ID" value="PIR03932.1"/>
    <property type="molecule type" value="Genomic_DNA"/>
</dbReference>
<accession>A0A2H0N4W5</accession>
<feature type="active site" description="Nucleophile" evidence="8">
    <location>
        <position position="31"/>
    </location>
</feature>
<name>A0A2H0N4W5_9BACT</name>
<dbReference type="CDD" id="cd02947">
    <property type="entry name" value="TRX_family"/>
    <property type="match status" value="1"/>
</dbReference>
<dbReference type="InterPro" id="IPR013766">
    <property type="entry name" value="Thioredoxin_domain"/>
</dbReference>
<proteinExistence type="inferred from homology"/>
<dbReference type="SUPFAM" id="SSF52833">
    <property type="entry name" value="Thioredoxin-like"/>
    <property type="match status" value="1"/>
</dbReference>
<evidence type="ECO:0000313" key="12">
    <source>
        <dbReference type="Proteomes" id="UP000229600"/>
    </source>
</evidence>
<feature type="site" description="Contributes to redox potential value" evidence="8">
    <location>
        <position position="33"/>
    </location>
</feature>
<dbReference type="PIRSF" id="PIRSF000077">
    <property type="entry name" value="Thioredoxin"/>
    <property type="match status" value="1"/>
</dbReference>
<dbReference type="NCBIfam" id="TIGR01068">
    <property type="entry name" value="thioredoxin"/>
    <property type="match status" value="1"/>
</dbReference>
<sequence>MSELILSDDNFEAEVLQSSVPVLVDFWASWCGPCQKMLPIVEELSQEMDASKVKIAKMNVEENQMTTGKYEVMSIPTFILFKGGEAVARTEGGQSKEVLQSFIESSL</sequence>
<comment type="caution">
    <text evidence="11">The sequence shown here is derived from an EMBL/GenBank/DDBJ whole genome shotgun (WGS) entry which is preliminary data.</text>
</comment>
<dbReference type="PANTHER" id="PTHR45663:SF11">
    <property type="entry name" value="GEO12009P1"/>
    <property type="match status" value="1"/>
</dbReference>
<evidence type="ECO:0000256" key="1">
    <source>
        <dbReference type="ARBA" id="ARBA00008987"/>
    </source>
</evidence>
<dbReference type="InterPro" id="IPR036249">
    <property type="entry name" value="Thioredoxin-like_sf"/>
</dbReference>
<dbReference type="AlphaFoldDB" id="A0A2H0N4W5"/>